<keyword evidence="2" id="KW-1185">Reference proteome</keyword>
<sequence length="102" mass="11136">MPIPCSTTDRQRRTTRYEYDVLNRLVKTIAADGTSTSSTYDLAGRIESTTDANGKSTTNGYDSLGCLIRSSEILAVLNHKGRCNMTSNGIEFVSISSEVFGF</sequence>
<dbReference type="RefSeq" id="WP_186924364.1">
    <property type="nucleotide sequence ID" value="NZ_JACOFW010000030.1"/>
</dbReference>
<protein>
    <submittedName>
        <fullName evidence="1">RHS repeat protein</fullName>
    </submittedName>
</protein>
<gene>
    <name evidence="1" type="ORF">H8K52_18365</name>
</gene>
<dbReference type="EMBL" id="JACOFW010000030">
    <property type="protein sequence ID" value="MBC3809308.1"/>
    <property type="molecule type" value="Genomic_DNA"/>
</dbReference>
<dbReference type="Pfam" id="PF05593">
    <property type="entry name" value="RHS_repeat"/>
    <property type="match status" value="1"/>
</dbReference>
<dbReference type="NCBIfam" id="TIGR01643">
    <property type="entry name" value="YD_repeat_2x"/>
    <property type="match status" value="1"/>
</dbReference>
<evidence type="ECO:0000313" key="1">
    <source>
        <dbReference type="EMBL" id="MBC3809308.1"/>
    </source>
</evidence>
<dbReference type="InterPro" id="IPR006530">
    <property type="entry name" value="YD"/>
</dbReference>
<evidence type="ECO:0000313" key="2">
    <source>
        <dbReference type="Proteomes" id="UP000648257"/>
    </source>
</evidence>
<proteinExistence type="predicted"/>
<dbReference type="Gene3D" id="2.180.10.10">
    <property type="entry name" value="RHS repeat-associated core"/>
    <property type="match status" value="1"/>
</dbReference>
<reference evidence="1 2" key="1">
    <citation type="submission" date="2020-08" db="EMBL/GenBank/DDBJ databases">
        <title>Novel species isolated from subtropical streams in China.</title>
        <authorList>
            <person name="Lu H."/>
        </authorList>
    </citation>
    <scope>NUCLEOTIDE SEQUENCE [LARGE SCALE GENOMIC DNA]</scope>
    <source>
        <strain evidence="1 2">KACC 16656</strain>
    </source>
</reference>
<organism evidence="1 2">
    <name type="scientific">Undibacterium seohonense</name>
    <dbReference type="NCBI Taxonomy" id="1344950"/>
    <lineage>
        <taxon>Bacteria</taxon>
        <taxon>Pseudomonadati</taxon>
        <taxon>Pseudomonadota</taxon>
        <taxon>Betaproteobacteria</taxon>
        <taxon>Burkholderiales</taxon>
        <taxon>Oxalobacteraceae</taxon>
        <taxon>Undibacterium</taxon>
    </lineage>
</organism>
<accession>A0ABR6X9A2</accession>
<dbReference type="Proteomes" id="UP000648257">
    <property type="component" value="Unassembled WGS sequence"/>
</dbReference>
<comment type="caution">
    <text evidence="1">The sequence shown here is derived from an EMBL/GenBank/DDBJ whole genome shotgun (WGS) entry which is preliminary data.</text>
</comment>
<dbReference type="InterPro" id="IPR031325">
    <property type="entry name" value="RHS_repeat"/>
</dbReference>
<name>A0ABR6X9A2_9BURK</name>